<dbReference type="OMA" id="IEMEIHI"/>
<dbReference type="InterPro" id="IPR027417">
    <property type="entry name" value="P-loop_NTPase"/>
</dbReference>
<organism evidence="1">
    <name type="scientific">Capitella teleta</name>
    <name type="common">Polychaete worm</name>
    <dbReference type="NCBI Taxonomy" id="283909"/>
    <lineage>
        <taxon>Eukaryota</taxon>
        <taxon>Metazoa</taxon>
        <taxon>Spiralia</taxon>
        <taxon>Lophotrochozoa</taxon>
        <taxon>Annelida</taxon>
        <taxon>Polychaeta</taxon>
        <taxon>Sedentaria</taxon>
        <taxon>Scolecida</taxon>
        <taxon>Capitellidae</taxon>
        <taxon>Capitella</taxon>
    </lineage>
</organism>
<dbReference type="AlphaFoldDB" id="R7T3K1"/>
<dbReference type="SUPFAM" id="SSF52540">
    <property type="entry name" value="P-loop containing nucleoside triphosphate hydrolases"/>
    <property type="match status" value="1"/>
</dbReference>
<dbReference type="EMBL" id="AMQN01015963">
    <property type="status" value="NOT_ANNOTATED_CDS"/>
    <property type="molecule type" value="Genomic_DNA"/>
</dbReference>
<protein>
    <recommendedName>
        <fullName evidence="4">Ras-like protein family member 10B</fullName>
    </recommendedName>
</protein>
<dbReference type="SMART" id="SM00175">
    <property type="entry name" value="RAB"/>
    <property type="match status" value="1"/>
</dbReference>
<dbReference type="SMART" id="SM00173">
    <property type="entry name" value="RAS"/>
    <property type="match status" value="1"/>
</dbReference>
<dbReference type="EnsemblMetazoa" id="CapteT93308">
    <property type="protein sequence ID" value="CapteP93308"/>
    <property type="gene ID" value="CapteG93308"/>
</dbReference>
<evidence type="ECO:0008006" key="4">
    <source>
        <dbReference type="Google" id="ProtNLM"/>
    </source>
</evidence>
<evidence type="ECO:0000313" key="3">
    <source>
        <dbReference type="Proteomes" id="UP000014760"/>
    </source>
</evidence>
<dbReference type="InterPro" id="IPR005225">
    <property type="entry name" value="Small_GTP-bd"/>
</dbReference>
<dbReference type="PROSITE" id="PS51421">
    <property type="entry name" value="RAS"/>
    <property type="match status" value="1"/>
</dbReference>
<accession>R7T3K1</accession>
<proteinExistence type="predicted"/>
<dbReference type="Gene3D" id="3.40.50.300">
    <property type="entry name" value="P-loop containing nucleotide triphosphate hydrolases"/>
    <property type="match status" value="1"/>
</dbReference>
<sequence length="218" mass="25110">MASQPDQPVPPLLGTELQRVKIAVLGAQGVGKTSIVRQFVLNHFQEEYVPTTNRSCYHPSIIINDHLYEVNILDCPMIPYFPVSSLYEWADFRGYGLRTATAYILVFDITNDESFQYVKTLHEQIVESRGQSHDVPIFVVGNKRDLGNDRNISKREVANVVKKQWKTGYMECSAKYNWHVVVLFKEVMKTLDYLDWGGHKPASLRVQDAFRRNRCTIL</sequence>
<dbReference type="HOGENOM" id="CLU_041217_9_3_1"/>
<reference evidence="2" key="3">
    <citation type="submission" date="2015-06" db="UniProtKB">
        <authorList>
            <consortium name="EnsemblMetazoa"/>
        </authorList>
    </citation>
    <scope>IDENTIFICATION</scope>
</reference>
<keyword evidence="3" id="KW-1185">Reference proteome</keyword>
<dbReference type="PROSITE" id="PS51419">
    <property type="entry name" value="RAB"/>
    <property type="match status" value="1"/>
</dbReference>
<gene>
    <name evidence="1" type="ORF">CAPTEDRAFT_93308</name>
</gene>
<dbReference type="PRINTS" id="PR00449">
    <property type="entry name" value="RASTRNSFRMNG"/>
</dbReference>
<dbReference type="InterPro" id="IPR052661">
    <property type="entry name" value="Ras-like_GTPase_Reg"/>
</dbReference>
<dbReference type="GO" id="GO:0005525">
    <property type="term" value="F:GTP binding"/>
    <property type="evidence" value="ECO:0007669"/>
    <property type="project" value="InterPro"/>
</dbReference>
<evidence type="ECO:0000313" key="1">
    <source>
        <dbReference type="EMBL" id="ELT87273.1"/>
    </source>
</evidence>
<dbReference type="STRING" id="283909.R7T3K1"/>
<dbReference type="SMART" id="SM00174">
    <property type="entry name" value="RHO"/>
    <property type="match status" value="1"/>
</dbReference>
<dbReference type="PANTHER" id="PTHR46350:SF2">
    <property type="entry name" value="RAS LIKE FAMILY 10 MEMBER B"/>
    <property type="match status" value="1"/>
</dbReference>
<reference evidence="1 3" key="2">
    <citation type="journal article" date="2013" name="Nature">
        <title>Insights into bilaterian evolution from three spiralian genomes.</title>
        <authorList>
            <person name="Simakov O."/>
            <person name="Marletaz F."/>
            <person name="Cho S.J."/>
            <person name="Edsinger-Gonzales E."/>
            <person name="Havlak P."/>
            <person name="Hellsten U."/>
            <person name="Kuo D.H."/>
            <person name="Larsson T."/>
            <person name="Lv J."/>
            <person name="Arendt D."/>
            <person name="Savage R."/>
            <person name="Osoegawa K."/>
            <person name="de Jong P."/>
            <person name="Grimwood J."/>
            <person name="Chapman J.A."/>
            <person name="Shapiro H."/>
            <person name="Aerts A."/>
            <person name="Otillar R.P."/>
            <person name="Terry A.Y."/>
            <person name="Boore J.L."/>
            <person name="Grigoriev I.V."/>
            <person name="Lindberg D.R."/>
            <person name="Seaver E.C."/>
            <person name="Weisblat D.A."/>
            <person name="Putnam N.H."/>
            <person name="Rokhsar D.S."/>
        </authorList>
    </citation>
    <scope>NUCLEOTIDE SEQUENCE</scope>
    <source>
        <strain evidence="1 3">I ESC-2004</strain>
    </source>
</reference>
<name>R7T3K1_CAPTE</name>
<reference evidence="3" key="1">
    <citation type="submission" date="2012-12" db="EMBL/GenBank/DDBJ databases">
        <authorList>
            <person name="Hellsten U."/>
            <person name="Grimwood J."/>
            <person name="Chapman J.A."/>
            <person name="Shapiro H."/>
            <person name="Aerts A."/>
            <person name="Otillar R.P."/>
            <person name="Terry A.Y."/>
            <person name="Boore J.L."/>
            <person name="Simakov O."/>
            <person name="Marletaz F."/>
            <person name="Cho S.-J."/>
            <person name="Edsinger-Gonzales E."/>
            <person name="Havlak P."/>
            <person name="Kuo D.-H."/>
            <person name="Larsson T."/>
            <person name="Lv J."/>
            <person name="Arendt D."/>
            <person name="Savage R."/>
            <person name="Osoegawa K."/>
            <person name="de Jong P."/>
            <person name="Lindberg D.R."/>
            <person name="Seaver E.C."/>
            <person name="Weisblat D.A."/>
            <person name="Putnam N.H."/>
            <person name="Grigoriev I.V."/>
            <person name="Rokhsar D.S."/>
        </authorList>
    </citation>
    <scope>NUCLEOTIDE SEQUENCE</scope>
    <source>
        <strain evidence="3">I ESC-2004</strain>
    </source>
</reference>
<dbReference type="OrthoDB" id="299781at2759"/>
<evidence type="ECO:0000313" key="2">
    <source>
        <dbReference type="EnsemblMetazoa" id="CapteP93308"/>
    </source>
</evidence>
<dbReference type="Proteomes" id="UP000014760">
    <property type="component" value="Unassembled WGS sequence"/>
</dbReference>
<dbReference type="FunCoup" id="R7T3K1">
    <property type="interactions" value="1"/>
</dbReference>
<dbReference type="PANTHER" id="PTHR46350">
    <property type="entry name" value="RAS LIKE FAMILY 10 MEMBER B-RELATED"/>
    <property type="match status" value="1"/>
</dbReference>
<dbReference type="Pfam" id="PF00071">
    <property type="entry name" value="Ras"/>
    <property type="match status" value="1"/>
</dbReference>
<dbReference type="EMBL" id="KB312401">
    <property type="protein sequence ID" value="ELT87273.1"/>
    <property type="molecule type" value="Genomic_DNA"/>
</dbReference>
<dbReference type="GO" id="GO:0003924">
    <property type="term" value="F:GTPase activity"/>
    <property type="evidence" value="ECO:0007669"/>
    <property type="project" value="InterPro"/>
</dbReference>
<dbReference type="InterPro" id="IPR001806">
    <property type="entry name" value="Small_GTPase"/>
</dbReference>
<dbReference type="NCBIfam" id="TIGR00231">
    <property type="entry name" value="small_GTP"/>
    <property type="match status" value="1"/>
</dbReference>